<comment type="caution">
    <text evidence="2">The sequence shown here is derived from an EMBL/GenBank/DDBJ whole genome shotgun (WGS) entry which is preliminary data.</text>
</comment>
<sequence>MRKIVAGLMVSVDGVVEAPEKWTGRYFSHEIGQVIGSVMAAGDTMLLGRVTYQTFAASFAGNTSDPMAAGMNAVPKVVVSATLEQAEWENSTLICGDVAQEITRLKEQPGKNINISGSPTLVTYLLRQGLLDELSLLLFPVVVGAGMRLFDGEGSPATLTLARCDAFSTGVVHLTYHADSA</sequence>
<gene>
    <name evidence="2" type="ORF">EAS64_39770</name>
</gene>
<dbReference type="InterPro" id="IPR002734">
    <property type="entry name" value="RibDG_C"/>
</dbReference>
<evidence type="ECO:0000259" key="1">
    <source>
        <dbReference type="Pfam" id="PF01872"/>
    </source>
</evidence>
<dbReference type="PANTHER" id="PTHR38011:SF11">
    <property type="entry name" value="2,5-DIAMINO-6-RIBOSYLAMINO-4(3H)-PYRIMIDINONE 5'-PHOSPHATE REDUCTASE"/>
    <property type="match status" value="1"/>
</dbReference>
<dbReference type="GO" id="GO:0009231">
    <property type="term" value="P:riboflavin biosynthetic process"/>
    <property type="evidence" value="ECO:0007669"/>
    <property type="project" value="InterPro"/>
</dbReference>
<dbReference type="EMBL" id="RPFW01000011">
    <property type="protein sequence ID" value="TVY99799.1"/>
    <property type="molecule type" value="Genomic_DNA"/>
</dbReference>
<proteinExistence type="predicted"/>
<evidence type="ECO:0000313" key="2">
    <source>
        <dbReference type="EMBL" id="TVY99799.1"/>
    </source>
</evidence>
<dbReference type="PANTHER" id="PTHR38011">
    <property type="entry name" value="DIHYDROFOLATE REDUCTASE FAMILY PROTEIN (AFU_ORTHOLOGUE AFUA_8G06820)"/>
    <property type="match status" value="1"/>
</dbReference>
<dbReference type="InterPro" id="IPR024072">
    <property type="entry name" value="DHFR-like_dom_sf"/>
</dbReference>
<keyword evidence="3" id="KW-1185">Reference proteome</keyword>
<dbReference type="AlphaFoldDB" id="A0A6P2BLJ3"/>
<dbReference type="InterPro" id="IPR050765">
    <property type="entry name" value="Riboflavin_Biosynth_HTPR"/>
</dbReference>
<organism evidence="2 3">
    <name type="scientific">Trebonia kvetii</name>
    <dbReference type="NCBI Taxonomy" id="2480626"/>
    <lineage>
        <taxon>Bacteria</taxon>
        <taxon>Bacillati</taxon>
        <taxon>Actinomycetota</taxon>
        <taxon>Actinomycetes</taxon>
        <taxon>Streptosporangiales</taxon>
        <taxon>Treboniaceae</taxon>
        <taxon>Trebonia</taxon>
    </lineage>
</organism>
<name>A0A6P2BLJ3_9ACTN</name>
<accession>A0A6P2BLJ3</accession>
<reference evidence="2 3" key="1">
    <citation type="submission" date="2018-11" db="EMBL/GenBank/DDBJ databases">
        <title>Trebonia kvetii gen.nov., sp.nov., a novel acidophilic actinobacterium, and proposal of the new actinobacterial family Treboniaceae fam. nov.</title>
        <authorList>
            <person name="Rapoport D."/>
            <person name="Sagova-Mareckova M."/>
            <person name="Sedlacek I."/>
            <person name="Provaznik J."/>
            <person name="Kralova S."/>
            <person name="Pavlinic D."/>
            <person name="Benes V."/>
            <person name="Kopecky J."/>
        </authorList>
    </citation>
    <scope>NUCLEOTIDE SEQUENCE [LARGE SCALE GENOMIC DNA]</scope>
    <source>
        <strain evidence="2 3">15Tr583</strain>
    </source>
</reference>
<evidence type="ECO:0000313" key="3">
    <source>
        <dbReference type="Proteomes" id="UP000460272"/>
    </source>
</evidence>
<dbReference type="RefSeq" id="WP_145861880.1">
    <property type="nucleotide sequence ID" value="NZ_RPFW01000011.1"/>
</dbReference>
<feature type="domain" description="Bacterial bifunctional deaminase-reductase C-terminal" evidence="1">
    <location>
        <begin position="3"/>
        <end position="172"/>
    </location>
</feature>
<protein>
    <submittedName>
        <fullName evidence="2">Dihydrofolate reductase</fullName>
    </submittedName>
</protein>
<dbReference type="Proteomes" id="UP000460272">
    <property type="component" value="Unassembled WGS sequence"/>
</dbReference>
<dbReference type="OrthoDB" id="3471694at2"/>
<dbReference type="Pfam" id="PF01872">
    <property type="entry name" value="RibD_C"/>
    <property type="match status" value="1"/>
</dbReference>
<dbReference type="Gene3D" id="3.40.430.10">
    <property type="entry name" value="Dihydrofolate Reductase, subunit A"/>
    <property type="match status" value="1"/>
</dbReference>
<dbReference type="SUPFAM" id="SSF53597">
    <property type="entry name" value="Dihydrofolate reductase-like"/>
    <property type="match status" value="1"/>
</dbReference>
<dbReference type="GO" id="GO:0008703">
    <property type="term" value="F:5-amino-6-(5-phosphoribosylamino)uracil reductase activity"/>
    <property type="evidence" value="ECO:0007669"/>
    <property type="project" value="InterPro"/>
</dbReference>